<evidence type="ECO:0000256" key="9">
    <source>
        <dbReference type="SAM" id="MobiDB-lite"/>
    </source>
</evidence>
<evidence type="ECO:0000256" key="5">
    <source>
        <dbReference type="ARBA" id="ARBA00022691"/>
    </source>
</evidence>
<evidence type="ECO:0000259" key="10">
    <source>
        <dbReference type="SMART" id="SM00650"/>
    </source>
</evidence>
<feature type="binding site" evidence="7 8">
    <location>
        <position position="13"/>
    </location>
    <ligand>
        <name>S-adenosyl-L-methionine</name>
        <dbReference type="ChEBI" id="CHEBI:59789"/>
    </ligand>
</feature>
<dbReference type="PROSITE" id="PS01131">
    <property type="entry name" value="RRNA_A_DIMETH"/>
    <property type="match status" value="1"/>
</dbReference>
<dbReference type="NCBIfam" id="TIGR00755">
    <property type="entry name" value="ksgA"/>
    <property type="match status" value="1"/>
</dbReference>
<keyword evidence="3 7" id="KW-0489">Methyltransferase</keyword>
<dbReference type="PROSITE" id="PS51689">
    <property type="entry name" value="SAM_RNA_A_N6_MT"/>
    <property type="match status" value="1"/>
</dbReference>
<comment type="similarity">
    <text evidence="7">Belongs to the class I-like SAM-binding methyltransferase superfamily. rRNA adenine N(6)-methyltransferase family. RsmA subfamily.</text>
</comment>
<dbReference type="RefSeq" id="WP_017712232.1">
    <property type="nucleotide sequence ID" value="NZ_KB235936.1"/>
</dbReference>
<dbReference type="InterPro" id="IPR011530">
    <property type="entry name" value="rRNA_adenine_dimethylase"/>
</dbReference>
<dbReference type="HAMAP" id="MF_00607">
    <property type="entry name" value="16SrRNA_methyltr_A"/>
    <property type="match status" value="1"/>
</dbReference>
<keyword evidence="6 7" id="KW-0694">RNA-binding</keyword>
<dbReference type="InterPro" id="IPR001737">
    <property type="entry name" value="KsgA/Erm"/>
</dbReference>
<feature type="compositionally biased region" description="Pro residues" evidence="9">
    <location>
        <begin position="274"/>
        <end position="287"/>
    </location>
</feature>
<dbReference type="FunFam" id="3.40.50.150:FF:000023">
    <property type="entry name" value="Ribosomal RNA small subunit methyltransferase A"/>
    <property type="match status" value="1"/>
</dbReference>
<evidence type="ECO:0000256" key="6">
    <source>
        <dbReference type="ARBA" id="ARBA00022884"/>
    </source>
</evidence>
<comment type="caution">
    <text evidence="11">The sequence shown here is derived from an EMBL/GenBank/DDBJ whole genome shotgun (WGS) entry which is preliminary data.</text>
</comment>
<keyword evidence="2 7" id="KW-0698">rRNA processing</keyword>
<feature type="region of interest" description="Disordered" evidence="9">
    <location>
        <begin position="268"/>
        <end position="287"/>
    </location>
</feature>
<feature type="domain" description="Ribosomal RNA adenine methylase transferase N-terminal" evidence="10">
    <location>
        <begin position="18"/>
        <end position="199"/>
    </location>
</feature>
<reference evidence="11" key="1">
    <citation type="submission" date="2012-04" db="EMBL/GenBank/DDBJ databases">
        <authorList>
            <person name="Borisov I.G."/>
            <person name="Ivanikova N.V."/>
            <person name="Pinevich A.V."/>
        </authorList>
    </citation>
    <scope>NUCLEOTIDE SEQUENCE</scope>
    <source>
        <strain evidence="11">CALU 1027</strain>
    </source>
</reference>
<feature type="binding site" evidence="7 8">
    <location>
        <position position="109"/>
    </location>
    <ligand>
        <name>S-adenosyl-L-methionine</name>
        <dbReference type="ChEBI" id="CHEBI:59789"/>
    </ligand>
</feature>
<keyword evidence="1 7" id="KW-0963">Cytoplasm</keyword>
<dbReference type="GO" id="GO:0052908">
    <property type="term" value="F:16S rRNA (adenine(1518)-N(6)/adenine(1519)-N(6))-dimethyltransferase activity"/>
    <property type="evidence" value="ECO:0007669"/>
    <property type="project" value="UniProtKB-EC"/>
</dbReference>
<dbReference type="Gene3D" id="3.40.50.150">
    <property type="entry name" value="Vaccinia Virus protein VP39"/>
    <property type="match status" value="1"/>
</dbReference>
<evidence type="ECO:0000256" key="1">
    <source>
        <dbReference type="ARBA" id="ARBA00022490"/>
    </source>
</evidence>
<evidence type="ECO:0000313" key="11">
    <source>
        <dbReference type="EMBL" id="KKI98738.1"/>
    </source>
</evidence>
<feature type="binding site" evidence="7 8">
    <location>
        <position position="38"/>
    </location>
    <ligand>
        <name>S-adenosyl-L-methionine</name>
        <dbReference type="ChEBI" id="CHEBI:59789"/>
    </ligand>
</feature>
<evidence type="ECO:0000256" key="4">
    <source>
        <dbReference type="ARBA" id="ARBA00022679"/>
    </source>
</evidence>
<dbReference type="SUPFAM" id="SSF53335">
    <property type="entry name" value="S-adenosyl-L-methionine-dependent methyltransferases"/>
    <property type="match status" value="1"/>
</dbReference>
<sequence>MSYPRKRFGQHWLRDPQVLHTIVAAARLCPSDRVLEIGPGKGALTQPILEQVQALVAVELDRDLCAALHRRFDPLGNFLLLQGDVLALDLHRLLADFPAFQSPNKIVANIPYNITSPILDLVLGTLDRPRTPSLETVVLLVQKEVGDRVCAAPGSKTFGALSVRCQYLADCEMICAVSPKAFKPPPKVESTVLRLNPRPCPTPAQNPAHLDRLLKVGFGAKRKMLRNNLKSVVPLDRLDAALEQLGIDLTIRAEGVGLQQWIALSDRLSQPQPGGIPDPEYSPTPSP</sequence>
<dbReference type="Gene3D" id="1.10.8.100">
    <property type="entry name" value="Ribosomal RNA adenine dimethylase-like, domain 2"/>
    <property type="match status" value="1"/>
</dbReference>
<dbReference type="STRING" id="317619.GCA_000332315_01746"/>
<evidence type="ECO:0000256" key="7">
    <source>
        <dbReference type="HAMAP-Rule" id="MF_00607"/>
    </source>
</evidence>
<dbReference type="InterPro" id="IPR020596">
    <property type="entry name" value="rRNA_Ade_Mease_Trfase_CS"/>
</dbReference>
<dbReference type="Proteomes" id="UP000034681">
    <property type="component" value="Unassembled WGS sequence"/>
</dbReference>
<keyword evidence="5 7" id="KW-0949">S-adenosyl-L-methionine</keyword>
<comment type="subcellular location">
    <subcellularLocation>
        <location evidence="7">Cytoplasm</location>
    </subcellularLocation>
</comment>
<feature type="binding site" evidence="7 8">
    <location>
        <position position="59"/>
    </location>
    <ligand>
        <name>S-adenosyl-L-methionine</name>
        <dbReference type="ChEBI" id="CHEBI:59789"/>
    </ligand>
</feature>
<protein>
    <recommendedName>
        <fullName evidence="7">Ribosomal RNA small subunit methyltransferase A</fullName>
        <ecNumber evidence="7">2.1.1.182</ecNumber>
    </recommendedName>
    <alternativeName>
        <fullName evidence="7">16S rRNA (adenine(1518)-N(6)/adenine(1519)-N(6))-dimethyltransferase</fullName>
    </alternativeName>
    <alternativeName>
        <fullName evidence="7">16S rRNA dimethyladenosine transferase</fullName>
    </alternativeName>
    <alternativeName>
        <fullName evidence="7">16S rRNA dimethylase</fullName>
    </alternativeName>
    <alternativeName>
        <fullName evidence="7">S-adenosylmethionine-6-N', N'-adenosyl(rRNA) dimethyltransferase</fullName>
    </alternativeName>
</protein>
<feature type="binding site" evidence="7 8">
    <location>
        <position position="11"/>
    </location>
    <ligand>
        <name>S-adenosyl-L-methionine</name>
        <dbReference type="ChEBI" id="CHEBI:59789"/>
    </ligand>
</feature>
<dbReference type="InterPro" id="IPR023165">
    <property type="entry name" value="rRNA_Ade_diMease-like_C"/>
</dbReference>
<comment type="function">
    <text evidence="7">Specifically dimethylates two adjacent adenosines (A1518 and A1519) in the loop of a conserved hairpin near the 3'-end of 16S rRNA in the 30S particle. May play a critical role in biogenesis of 30S subunits.</text>
</comment>
<evidence type="ECO:0000313" key="12">
    <source>
        <dbReference type="Proteomes" id="UP000034681"/>
    </source>
</evidence>
<evidence type="ECO:0000256" key="2">
    <source>
        <dbReference type="ARBA" id="ARBA00022552"/>
    </source>
</evidence>
<dbReference type="eggNOG" id="COG0030">
    <property type="taxonomic scope" value="Bacteria"/>
</dbReference>
<dbReference type="SMART" id="SM00650">
    <property type="entry name" value="rADc"/>
    <property type="match status" value="1"/>
</dbReference>
<gene>
    <name evidence="7" type="primary">rsmA</name>
    <name evidence="7" type="synonym">ksgA</name>
    <name evidence="11" type="ORF">PROH_18060</name>
</gene>
<dbReference type="InterPro" id="IPR029063">
    <property type="entry name" value="SAM-dependent_MTases_sf"/>
</dbReference>
<evidence type="ECO:0000256" key="3">
    <source>
        <dbReference type="ARBA" id="ARBA00022603"/>
    </source>
</evidence>
<dbReference type="EMBL" id="AJTX02000007">
    <property type="protein sequence ID" value="KKI98738.1"/>
    <property type="molecule type" value="Genomic_DNA"/>
</dbReference>
<dbReference type="PANTHER" id="PTHR11727:SF7">
    <property type="entry name" value="DIMETHYLADENOSINE TRANSFERASE-RELATED"/>
    <property type="match status" value="1"/>
</dbReference>
<dbReference type="Pfam" id="PF00398">
    <property type="entry name" value="RrnaAD"/>
    <property type="match status" value="1"/>
</dbReference>
<accession>A0A0M2PVN6</accession>
<dbReference type="OrthoDB" id="9814755at2"/>
<dbReference type="GO" id="GO:0003723">
    <property type="term" value="F:RNA binding"/>
    <property type="evidence" value="ECO:0007669"/>
    <property type="project" value="UniProtKB-UniRule"/>
</dbReference>
<dbReference type="AlphaFoldDB" id="A0A0M2PVN6"/>
<dbReference type="GO" id="GO:0005829">
    <property type="term" value="C:cytosol"/>
    <property type="evidence" value="ECO:0007669"/>
    <property type="project" value="TreeGrafter"/>
</dbReference>
<keyword evidence="4 7" id="KW-0808">Transferase</keyword>
<name>A0A0M2PVN6_PROHO</name>
<dbReference type="InterPro" id="IPR020598">
    <property type="entry name" value="rRNA_Ade_methylase_Trfase_N"/>
</dbReference>
<comment type="catalytic activity">
    <reaction evidence="7">
        <text>adenosine(1518)/adenosine(1519) in 16S rRNA + 4 S-adenosyl-L-methionine = N(6)-dimethyladenosine(1518)/N(6)-dimethyladenosine(1519) in 16S rRNA + 4 S-adenosyl-L-homocysteine + 4 H(+)</text>
        <dbReference type="Rhea" id="RHEA:19609"/>
        <dbReference type="Rhea" id="RHEA-COMP:10232"/>
        <dbReference type="Rhea" id="RHEA-COMP:10233"/>
        <dbReference type="ChEBI" id="CHEBI:15378"/>
        <dbReference type="ChEBI" id="CHEBI:57856"/>
        <dbReference type="ChEBI" id="CHEBI:59789"/>
        <dbReference type="ChEBI" id="CHEBI:74411"/>
        <dbReference type="ChEBI" id="CHEBI:74493"/>
        <dbReference type="EC" id="2.1.1.182"/>
    </reaction>
</comment>
<feature type="binding site" evidence="7 8">
    <location>
        <position position="84"/>
    </location>
    <ligand>
        <name>S-adenosyl-L-methionine</name>
        <dbReference type="ChEBI" id="CHEBI:59789"/>
    </ligand>
</feature>
<proteinExistence type="inferred from homology"/>
<dbReference type="EC" id="2.1.1.182" evidence="7"/>
<dbReference type="CDD" id="cd02440">
    <property type="entry name" value="AdoMet_MTases"/>
    <property type="match status" value="1"/>
</dbReference>
<dbReference type="PANTHER" id="PTHR11727">
    <property type="entry name" value="DIMETHYLADENOSINE TRANSFERASE"/>
    <property type="match status" value="1"/>
</dbReference>
<keyword evidence="12" id="KW-1185">Reference proteome</keyword>
<evidence type="ECO:0000256" key="8">
    <source>
        <dbReference type="PROSITE-ProRule" id="PRU01026"/>
    </source>
</evidence>
<organism evidence="11 12">
    <name type="scientific">Prochlorothrix hollandica PCC 9006 = CALU 1027</name>
    <dbReference type="NCBI Taxonomy" id="317619"/>
    <lineage>
        <taxon>Bacteria</taxon>
        <taxon>Bacillati</taxon>
        <taxon>Cyanobacteriota</taxon>
        <taxon>Cyanophyceae</taxon>
        <taxon>Prochlorotrichales</taxon>
        <taxon>Prochlorotrichaceae</taxon>
        <taxon>Prochlorothrix</taxon>
    </lineage>
</organism>